<reference evidence="1 2" key="1">
    <citation type="journal article" date="2015" name="Proc. Natl. Acad. Sci. U.S.A.">
        <title>The resurrection genome of Boea hygrometrica: A blueprint for survival of dehydration.</title>
        <authorList>
            <person name="Xiao L."/>
            <person name="Yang G."/>
            <person name="Zhang L."/>
            <person name="Yang X."/>
            <person name="Zhao S."/>
            <person name="Ji Z."/>
            <person name="Zhou Q."/>
            <person name="Hu M."/>
            <person name="Wang Y."/>
            <person name="Chen M."/>
            <person name="Xu Y."/>
            <person name="Jin H."/>
            <person name="Xiao X."/>
            <person name="Hu G."/>
            <person name="Bao F."/>
            <person name="Hu Y."/>
            <person name="Wan P."/>
            <person name="Li L."/>
            <person name="Deng X."/>
            <person name="Kuang T."/>
            <person name="Xiang C."/>
            <person name="Zhu J.K."/>
            <person name="Oliver M.J."/>
            <person name="He Y."/>
        </authorList>
    </citation>
    <scope>NUCLEOTIDE SEQUENCE [LARGE SCALE GENOMIC DNA]</scope>
    <source>
        <strain evidence="2">cv. XS01</strain>
    </source>
</reference>
<accession>A0A2Z7C4P0</accession>
<evidence type="ECO:0000313" key="2">
    <source>
        <dbReference type="Proteomes" id="UP000250235"/>
    </source>
</evidence>
<dbReference type="AlphaFoldDB" id="A0A2Z7C4P0"/>
<name>A0A2Z7C4P0_9LAMI</name>
<proteinExistence type="predicted"/>
<gene>
    <name evidence="1" type="ORF">F511_29571</name>
</gene>
<protein>
    <submittedName>
        <fullName evidence="1">Uncharacterized protein</fullName>
    </submittedName>
</protein>
<dbReference type="EMBL" id="KV001297">
    <property type="protein sequence ID" value="KZV39205.1"/>
    <property type="molecule type" value="Genomic_DNA"/>
</dbReference>
<evidence type="ECO:0000313" key="1">
    <source>
        <dbReference type="EMBL" id="KZV39205.1"/>
    </source>
</evidence>
<dbReference type="Proteomes" id="UP000250235">
    <property type="component" value="Unassembled WGS sequence"/>
</dbReference>
<organism evidence="1 2">
    <name type="scientific">Dorcoceras hygrometricum</name>
    <dbReference type="NCBI Taxonomy" id="472368"/>
    <lineage>
        <taxon>Eukaryota</taxon>
        <taxon>Viridiplantae</taxon>
        <taxon>Streptophyta</taxon>
        <taxon>Embryophyta</taxon>
        <taxon>Tracheophyta</taxon>
        <taxon>Spermatophyta</taxon>
        <taxon>Magnoliopsida</taxon>
        <taxon>eudicotyledons</taxon>
        <taxon>Gunneridae</taxon>
        <taxon>Pentapetalae</taxon>
        <taxon>asterids</taxon>
        <taxon>lamiids</taxon>
        <taxon>Lamiales</taxon>
        <taxon>Gesneriaceae</taxon>
        <taxon>Didymocarpoideae</taxon>
        <taxon>Trichosporeae</taxon>
        <taxon>Loxocarpinae</taxon>
        <taxon>Dorcoceras</taxon>
    </lineage>
</organism>
<sequence>MKSIKKSNRTKVTRSERSLLRWMKKSDRSRFKLIKEKSAQSIKDRLAMVVWYQLSIQKPERENQLGTGQHKPVEYRTT</sequence>
<keyword evidence="2" id="KW-1185">Reference proteome</keyword>